<evidence type="ECO:0000313" key="3">
    <source>
        <dbReference type="EMBL" id="MCW4590244.1"/>
    </source>
</evidence>
<keyword evidence="4" id="KW-1185">Reference proteome</keyword>
<sequence length="324" mass="34771">MSTYSLVDPELLPLLTRFPAEDMSEETLIQARQQFVGIAAAQCAQSEHDTLVTKHEIHVTGCDGNTIRAVVYAPVGGRARKPLLLHCHGGGYMVGLPEMSELRNREYSHKYDIVVISVDYRLAPETPFPGGIEDCYAVLRHAVSHAGQFGIDPECVGVCGESAGGGLSASLALLVRDRQEMSLAFQMLFCPMLDDRTATTSDPSPMTGEFIWTRASNRFGWSCLLPHAPGGNATSPYAAAARARSLAGLAPAFMAIGALDLFVEETTSYAMRLIQAGVPVELHVYPGAMHAFEILGESRISCLANDIAGNALGRFTDRRGVAAG</sequence>
<name>A0ABT3K4C6_9PROT</name>
<accession>A0ABT3K4C6</accession>
<dbReference type="RefSeq" id="WP_171790949.1">
    <property type="nucleotide sequence ID" value="NZ_JABJWD010000059.1"/>
</dbReference>
<comment type="caution">
    <text evidence="3">The sequence shown here is derived from an EMBL/GenBank/DDBJ whole genome shotgun (WGS) entry which is preliminary data.</text>
</comment>
<dbReference type="InterPro" id="IPR029058">
    <property type="entry name" value="AB_hydrolase_fold"/>
</dbReference>
<dbReference type="InterPro" id="IPR013094">
    <property type="entry name" value="AB_hydrolase_3"/>
</dbReference>
<dbReference type="PANTHER" id="PTHR48081">
    <property type="entry name" value="AB HYDROLASE SUPERFAMILY PROTEIN C4A8.06C"/>
    <property type="match status" value="1"/>
</dbReference>
<keyword evidence="1 3" id="KW-0378">Hydrolase</keyword>
<dbReference type="SUPFAM" id="SSF53474">
    <property type="entry name" value="alpha/beta-Hydrolases"/>
    <property type="match status" value="1"/>
</dbReference>
<proteinExistence type="predicted"/>
<dbReference type="Proteomes" id="UP001526337">
    <property type="component" value="Unassembled WGS sequence"/>
</dbReference>
<dbReference type="GO" id="GO:0016787">
    <property type="term" value="F:hydrolase activity"/>
    <property type="evidence" value="ECO:0007669"/>
    <property type="project" value="UniProtKB-KW"/>
</dbReference>
<evidence type="ECO:0000259" key="2">
    <source>
        <dbReference type="Pfam" id="PF07859"/>
    </source>
</evidence>
<reference evidence="3 4" key="1">
    <citation type="submission" date="2022-07" db="EMBL/GenBank/DDBJ databases">
        <title>Genome stability of Gluconacetobacter entanii AV429.</title>
        <authorList>
            <person name="Trcek J."/>
            <person name="Cepec E."/>
        </authorList>
    </citation>
    <scope>NUCLEOTIDE SEQUENCE [LARGE SCALE GENOMIC DNA]</scope>
    <source>
        <strain evidence="3 4">AV429_2022</strain>
    </source>
</reference>
<dbReference type="Pfam" id="PF07859">
    <property type="entry name" value="Abhydrolase_3"/>
    <property type="match status" value="1"/>
</dbReference>
<evidence type="ECO:0000256" key="1">
    <source>
        <dbReference type="ARBA" id="ARBA00022801"/>
    </source>
</evidence>
<dbReference type="EMBL" id="JANGSQ010000096">
    <property type="protein sequence ID" value="MCW4590244.1"/>
    <property type="molecule type" value="Genomic_DNA"/>
</dbReference>
<dbReference type="Gene3D" id="3.40.50.1820">
    <property type="entry name" value="alpha/beta hydrolase"/>
    <property type="match status" value="1"/>
</dbReference>
<evidence type="ECO:0000313" key="4">
    <source>
        <dbReference type="Proteomes" id="UP001526337"/>
    </source>
</evidence>
<organism evidence="3 4">
    <name type="scientific">Gluconacetobacter entanii</name>
    <dbReference type="NCBI Taxonomy" id="108528"/>
    <lineage>
        <taxon>Bacteria</taxon>
        <taxon>Pseudomonadati</taxon>
        <taxon>Pseudomonadota</taxon>
        <taxon>Alphaproteobacteria</taxon>
        <taxon>Acetobacterales</taxon>
        <taxon>Acetobacteraceae</taxon>
        <taxon>Gluconacetobacter</taxon>
    </lineage>
</organism>
<protein>
    <submittedName>
        <fullName evidence="3">Alpha/beta hydrolase</fullName>
    </submittedName>
</protein>
<feature type="domain" description="Alpha/beta hydrolase fold-3" evidence="2">
    <location>
        <begin position="84"/>
        <end position="292"/>
    </location>
</feature>
<dbReference type="PANTHER" id="PTHR48081:SF8">
    <property type="entry name" value="ALPHA_BETA HYDROLASE FOLD-3 DOMAIN-CONTAINING PROTEIN-RELATED"/>
    <property type="match status" value="1"/>
</dbReference>
<gene>
    <name evidence="3" type="ORF">NO263_06590</name>
</gene>
<dbReference type="InterPro" id="IPR050300">
    <property type="entry name" value="GDXG_lipolytic_enzyme"/>
</dbReference>